<evidence type="ECO:0000256" key="1">
    <source>
        <dbReference type="ARBA" id="ARBA00022723"/>
    </source>
</evidence>
<dbReference type="GO" id="GO:0005507">
    <property type="term" value="F:copper ion binding"/>
    <property type="evidence" value="ECO:0007669"/>
    <property type="project" value="InterPro"/>
</dbReference>
<dbReference type="SUPFAM" id="SSF49503">
    <property type="entry name" value="Cupredoxins"/>
    <property type="match status" value="1"/>
</dbReference>
<dbReference type="EMBL" id="PGCL01000003">
    <property type="protein sequence ID" value="TAJ43860.1"/>
    <property type="molecule type" value="Genomic_DNA"/>
</dbReference>
<organism evidence="4 5">
    <name type="scientific">Methanofollis fontis</name>
    <dbReference type="NCBI Taxonomy" id="2052832"/>
    <lineage>
        <taxon>Archaea</taxon>
        <taxon>Methanobacteriati</taxon>
        <taxon>Methanobacteriota</taxon>
        <taxon>Stenosarchaea group</taxon>
        <taxon>Methanomicrobia</taxon>
        <taxon>Methanomicrobiales</taxon>
        <taxon>Methanomicrobiaceae</taxon>
        <taxon>Methanofollis</taxon>
    </lineage>
</organism>
<keyword evidence="1" id="KW-0479">Metal-binding</keyword>
<evidence type="ECO:0000313" key="4">
    <source>
        <dbReference type="EMBL" id="TAJ43860.1"/>
    </source>
</evidence>
<dbReference type="Gene3D" id="2.60.40.420">
    <property type="entry name" value="Cupredoxins - blue copper proteins"/>
    <property type="match status" value="1"/>
</dbReference>
<evidence type="ECO:0000313" key="5">
    <source>
        <dbReference type="Proteomes" id="UP000292580"/>
    </source>
</evidence>
<gene>
    <name evidence="4" type="ORF">CUJ86_07280</name>
</gene>
<evidence type="ECO:0000256" key="2">
    <source>
        <dbReference type="ARBA" id="ARBA00023008"/>
    </source>
</evidence>
<keyword evidence="2" id="KW-0186">Copper</keyword>
<reference evidence="4 5" key="1">
    <citation type="submission" date="2017-11" db="EMBL/GenBank/DDBJ databases">
        <title>Isolation and Characterization of Methanofollis Species from Methane Seep Offshore SW Taiwan.</title>
        <authorList>
            <person name="Teng N.-H."/>
            <person name="Lai M.-C."/>
            <person name="Chen S.-C."/>
        </authorList>
    </citation>
    <scope>NUCLEOTIDE SEQUENCE [LARGE SCALE GENOMIC DNA]</scope>
    <source>
        <strain evidence="4 5">FWC-SCC2</strain>
    </source>
</reference>
<dbReference type="RefSeq" id="WP_130646916.1">
    <property type="nucleotide sequence ID" value="NZ_PGCL01000003.1"/>
</dbReference>
<proteinExistence type="predicted"/>
<dbReference type="InterPro" id="IPR008972">
    <property type="entry name" value="Cupredoxin"/>
</dbReference>
<dbReference type="OrthoDB" id="11836at2157"/>
<accession>A0A483CRV4</accession>
<dbReference type="InterPro" id="IPR000923">
    <property type="entry name" value="BlueCu_1"/>
</dbReference>
<comment type="caution">
    <text evidence="4">The sequence shown here is derived from an EMBL/GenBank/DDBJ whole genome shotgun (WGS) entry which is preliminary data.</text>
</comment>
<sequence length="137" mass="14729">MHAGRCIPFIILLAVCLSGCTGGDGSPPPPVETTQVPITGEVTEIDLVAEQFAFDRTEITVPAGSTVVIRFENRDPGVGHNFALYLDETAQTVLFKGDLITGPSTTTYTFTAPETAGTYHFLCDPHPRQMKGDFIVV</sequence>
<dbReference type="Proteomes" id="UP000292580">
    <property type="component" value="Unassembled WGS sequence"/>
</dbReference>
<protein>
    <recommendedName>
        <fullName evidence="3">Blue (type 1) copper domain-containing protein</fullName>
    </recommendedName>
</protein>
<evidence type="ECO:0000259" key="3">
    <source>
        <dbReference type="Pfam" id="PF00127"/>
    </source>
</evidence>
<name>A0A483CRV4_9EURY</name>
<dbReference type="AlphaFoldDB" id="A0A483CRV4"/>
<dbReference type="GO" id="GO:0009055">
    <property type="term" value="F:electron transfer activity"/>
    <property type="evidence" value="ECO:0007669"/>
    <property type="project" value="InterPro"/>
</dbReference>
<dbReference type="Pfam" id="PF00127">
    <property type="entry name" value="Copper-bind"/>
    <property type="match status" value="1"/>
</dbReference>
<keyword evidence="5" id="KW-1185">Reference proteome</keyword>
<feature type="domain" description="Blue (type 1) copper" evidence="3">
    <location>
        <begin position="49"/>
        <end position="136"/>
    </location>
</feature>